<organism evidence="1 2">
    <name type="scientific">Lecanicillium saksenae</name>
    <dbReference type="NCBI Taxonomy" id="468837"/>
    <lineage>
        <taxon>Eukaryota</taxon>
        <taxon>Fungi</taxon>
        <taxon>Dikarya</taxon>
        <taxon>Ascomycota</taxon>
        <taxon>Pezizomycotina</taxon>
        <taxon>Sordariomycetes</taxon>
        <taxon>Hypocreomycetidae</taxon>
        <taxon>Hypocreales</taxon>
        <taxon>Cordycipitaceae</taxon>
        <taxon>Lecanicillium</taxon>
    </lineage>
</organism>
<sequence>MTADGAPECAEWTLYARKSALALAKHIETDKNSSVVFEDFANTIDAGERATDPQRGAAIVGCLASGGSLGVKADESRAVYKSDKYQQVGYTKEGVLVNIVANA</sequence>
<dbReference type="Proteomes" id="UP001148737">
    <property type="component" value="Unassembled WGS sequence"/>
</dbReference>
<evidence type="ECO:0000313" key="2">
    <source>
        <dbReference type="Proteomes" id="UP001148737"/>
    </source>
</evidence>
<evidence type="ECO:0000313" key="1">
    <source>
        <dbReference type="EMBL" id="KAJ3498243.1"/>
    </source>
</evidence>
<proteinExistence type="predicted"/>
<keyword evidence="2" id="KW-1185">Reference proteome</keyword>
<protein>
    <submittedName>
        <fullName evidence="1">Uncharacterized protein</fullName>
    </submittedName>
</protein>
<comment type="caution">
    <text evidence="1">The sequence shown here is derived from an EMBL/GenBank/DDBJ whole genome shotgun (WGS) entry which is preliminary data.</text>
</comment>
<dbReference type="EMBL" id="JANAKD010000062">
    <property type="protein sequence ID" value="KAJ3498243.1"/>
    <property type="molecule type" value="Genomic_DNA"/>
</dbReference>
<name>A0ACC1R5Y0_9HYPO</name>
<accession>A0ACC1R5Y0</accession>
<gene>
    <name evidence="1" type="ORF">NLG97_g1272</name>
</gene>
<reference evidence="1" key="1">
    <citation type="submission" date="2022-07" db="EMBL/GenBank/DDBJ databases">
        <title>Genome Sequence of Lecanicillium saksenae.</title>
        <authorList>
            <person name="Buettner E."/>
        </authorList>
    </citation>
    <scope>NUCLEOTIDE SEQUENCE</scope>
    <source>
        <strain evidence="1">VT-O1</strain>
    </source>
</reference>